<gene>
    <name evidence="1" type="ORF">SCAR479_03955</name>
</gene>
<organism evidence="1 2">
    <name type="scientific">Seiridium cardinale</name>
    <dbReference type="NCBI Taxonomy" id="138064"/>
    <lineage>
        <taxon>Eukaryota</taxon>
        <taxon>Fungi</taxon>
        <taxon>Dikarya</taxon>
        <taxon>Ascomycota</taxon>
        <taxon>Pezizomycotina</taxon>
        <taxon>Sordariomycetes</taxon>
        <taxon>Xylariomycetidae</taxon>
        <taxon>Amphisphaeriales</taxon>
        <taxon>Sporocadaceae</taxon>
        <taxon>Seiridium</taxon>
    </lineage>
</organism>
<name>A0ABR2XZ48_9PEZI</name>
<dbReference type="InterPro" id="IPR011008">
    <property type="entry name" value="Dimeric_a/b-barrel"/>
</dbReference>
<comment type="caution">
    <text evidence="1">The sequence shown here is derived from an EMBL/GenBank/DDBJ whole genome shotgun (WGS) entry which is preliminary data.</text>
</comment>
<evidence type="ECO:0000313" key="2">
    <source>
        <dbReference type="Proteomes" id="UP001465668"/>
    </source>
</evidence>
<dbReference type="EMBL" id="JARVKM010000012">
    <property type="protein sequence ID" value="KAK9779088.1"/>
    <property type="molecule type" value="Genomic_DNA"/>
</dbReference>
<sequence>MQGLPDPDYKYQVNRRNLANFSPIPPDLEYPFLLLIAMAHRVPLTAPLARGVPGVARLLYAARPPHQGIPNAPEHLVILPDKPNVLARRVLIRPSHSPNFVRLHNEGYVSWAGPVFDAHVDKEVSQRPFKGSVMVVNEGSWDGFMDKVRSDPYVKEGIWDMENTAFIPFRTLVRRDAAKANK</sequence>
<accession>A0ABR2XZ48</accession>
<dbReference type="Proteomes" id="UP001465668">
    <property type="component" value="Unassembled WGS sequence"/>
</dbReference>
<evidence type="ECO:0000313" key="1">
    <source>
        <dbReference type="EMBL" id="KAK9779088.1"/>
    </source>
</evidence>
<protein>
    <recommendedName>
        <fullName evidence="3">YCII-related domain-containing protein</fullName>
    </recommendedName>
</protein>
<dbReference type="SUPFAM" id="SSF54909">
    <property type="entry name" value="Dimeric alpha+beta barrel"/>
    <property type="match status" value="1"/>
</dbReference>
<dbReference type="Gene3D" id="3.30.70.1060">
    <property type="entry name" value="Dimeric alpha+beta barrel"/>
    <property type="match status" value="1"/>
</dbReference>
<reference evidence="1 2" key="1">
    <citation type="submission" date="2024-02" db="EMBL/GenBank/DDBJ databases">
        <title>First draft genome assembly of two strains of Seiridium cardinale.</title>
        <authorList>
            <person name="Emiliani G."/>
            <person name="Scali E."/>
        </authorList>
    </citation>
    <scope>NUCLEOTIDE SEQUENCE [LARGE SCALE GENOMIC DNA]</scope>
    <source>
        <strain evidence="1 2">BM-138-000479</strain>
    </source>
</reference>
<evidence type="ECO:0008006" key="3">
    <source>
        <dbReference type="Google" id="ProtNLM"/>
    </source>
</evidence>
<keyword evidence="2" id="KW-1185">Reference proteome</keyword>
<dbReference type="InterPro" id="IPR051807">
    <property type="entry name" value="Sec-metab_biosynth-assoc"/>
</dbReference>
<proteinExistence type="predicted"/>
<dbReference type="PANTHER" id="PTHR33606">
    <property type="entry name" value="PROTEIN YCII"/>
    <property type="match status" value="1"/>
</dbReference>
<dbReference type="PANTHER" id="PTHR33606:SF3">
    <property type="entry name" value="PROTEIN YCII"/>
    <property type="match status" value="1"/>
</dbReference>